<accession>A0A0G0UBN3</accession>
<proteinExistence type="predicted"/>
<dbReference type="Proteomes" id="UP000034616">
    <property type="component" value="Unassembled WGS sequence"/>
</dbReference>
<evidence type="ECO:0000313" key="1">
    <source>
        <dbReference type="EMBL" id="KKR86368.1"/>
    </source>
</evidence>
<protein>
    <submittedName>
        <fullName evidence="1">Uncharacterized protein</fullName>
    </submittedName>
</protein>
<sequence length="136" mass="15940">MLTFSVQTGKLYLGSKKIQNVLFNLDSTGSFPKELFDKKFYQITFALFYFRRISHFFTCQFANWTKKVHKNKNKSSSVRPIIRLACLPSRTRPMIGREVESSWTLLIWTDVEPCKKNLFCKARHLPDIGPPWGARF</sequence>
<dbReference type="EMBL" id="LCAH01000014">
    <property type="protein sequence ID" value="KKR86368.1"/>
    <property type="molecule type" value="Genomic_DNA"/>
</dbReference>
<gene>
    <name evidence="1" type="ORF">UU35_C0014G0011</name>
</gene>
<evidence type="ECO:0000313" key="2">
    <source>
        <dbReference type="Proteomes" id="UP000034616"/>
    </source>
</evidence>
<organism evidence="1 2">
    <name type="scientific">Candidatus Uhrbacteria bacterium GW2011_GWC2_41_11</name>
    <dbReference type="NCBI Taxonomy" id="1618985"/>
    <lineage>
        <taxon>Bacteria</taxon>
        <taxon>Candidatus Uhriibacteriota</taxon>
    </lineage>
</organism>
<name>A0A0G0UBN3_9BACT</name>
<comment type="caution">
    <text evidence="1">The sequence shown here is derived from an EMBL/GenBank/DDBJ whole genome shotgun (WGS) entry which is preliminary data.</text>
</comment>
<reference evidence="1 2" key="1">
    <citation type="journal article" date="2015" name="Nature">
        <title>rRNA introns, odd ribosomes, and small enigmatic genomes across a large radiation of phyla.</title>
        <authorList>
            <person name="Brown C.T."/>
            <person name="Hug L.A."/>
            <person name="Thomas B.C."/>
            <person name="Sharon I."/>
            <person name="Castelle C.J."/>
            <person name="Singh A."/>
            <person name="Wilkins M.J."/>
            <person name="Williams K.H."/>
            <person name="Banfield J.F."/>
        </authorList>
    </citation>
    <scope>NUCLEOTIDE SEQUENCE [LARGE SCALE GENOMIC DNA]</scope>
</reference>
<dbReference type="AlphaFoldDB" id="A0A0G0UBN3"/>